<accession>A0A0G4GSH2</accession>
<keyword evidence="2" id="KW-1185">Reference proteome</keyword>
<dbReference type="EMBL" id="CDMY01000789">
    <property type="protein sequence ID" value="CEM33563.1"/>
    <property type="molecule type" value="Genomic_DNA"/>
</dbReference>
<proteinExistence type="predicted"/>
<dbReference type="InParanoid" id="A0A0G4GSH2"/>
<sequence>MLLVCILPSSAAFIRPSLPHTLMESRLRQTHQPRQRHPQRLRSTGLRMQTATKMGYAWDISSIKQISDKYQRPDCITSREFDIGKQTFLLYFFPNGSKWSTDGNCALRLVPLGAPPAWKFSLYVGSKKVGPFSFDSDEYWEQSNNICKLPDENLDVSLFEVGIEVV</sequence>
<gene>
    <name evidence="1" type="ORF">Vbra_18591</name>
</gene>
<evidence type="ECO:0000313" key="2">
    <source>
        <dbReference type="Proteomes" id="UP000041254"/>
    </source>
</evidence>
<dbReference type="VEuPathDB" id="CryptoDB:Vbra_18591"/>
<organism evidence="1 2">
    <name type="scientific">Vitrella brassicaformis (strain CCMP3155)</name>
    <dbReference type="NCBI Taxonomy" id="1169540"/>
    <lineage>
        <taxon>Eukaryota</taxon>
        <taxon>Sar</taxon>
        <taxon>Alveolata</taxon>
        <taxon>Colpodellida</taxon>
        <taxon>Vitrellaceae</taxon>
        <taxon>Vitrella</taxon>
    </lineage>
</organism>
<dbReference type="AlphaFoldDB" id="A0A0G4GSH2"/>
<evidence type="ECO:0000313" key="1">
    <source>
        <dbReference type="EMBL" id="CEM33563.1"/>
    </source>
</evidence>
<dbReference type="Proteomes" id="UP000041254">
    <property type="component" value="Unassembled WGS sequence"/>
</dbReference>
<name>A0A0G4GSH2_VITBC</name>
<protein>
    <submittedName>
        <fullName evidence="1">Uncharacterized protein</fullName>
    </submittedName>
</protein>
<dbReference type="PhylomeDB" id="A0A0G4GSH2"/>
<reference evidence="1 2" key="1">
    <citation type="submission" date="2014-11" db="EMBL/GenBank/DDBJ databases">
        <authorList>
            <person name="Zhu J."/>
            <person name="Qi W."/>
            <person name="Song R."/>
        </authorList>
    </citation>
    <scope>NUCLEOTIDE SEQUENCE [LARGE SCALE GENOMIC DNA]</scope>
</reference>
<dbReference type="SUPFAM" id="SSF49599">
    <property type="entry name" value="TRAF domain-like"/>
    <property type="match status" value="1"/>
</dbReference>